<dbReference type="CDD" id="cd07762">
    <property type="entry name" value="CYTH-like_Pase_1"/>
    <property type="match status" value="1"/>
</dbReference>
<dbReference type="EMBL" id="JBHRRZ010000039">
    <property type="protein sequence ID" value="MFC2949913.1"/>
    <property type="molecule type" value="Genomic_DNA"/>
</dbReference>
<evidence type="ECO:0000259" key="1">
    <source>
        <dbReference type="PROSITE" id="PS51707"/>
    </source>
</evidence>
<gene>
    <name evidence="2" type="ORF">ACFODW_16440</name>
</gene>
<proteinExistence type="predicted"/>
<dbReference type="Gene3D" id="2.40.320.10">
    <property type="entry name" value="Hypothetical Protein Pfu-838710-001"/>
    <property type="match status" value="1"/>
</dbReference>
<feature type="domain" description="CYTH" evidence="1">
    <location>
        <begin position="4"/>
        <end position="190"/>
    </location>
</feature>
<dbReference type="InterPro" id="IPR033469">
    <property type="entry name" value="CYTH-like_dom_sf"/>
</dbReference>
<dbReference type="Pfam" id="PF01928">
    <property type="entry name" value="CYTH"/>
    <property type="match status" value="1"/>
</dbReference>
<keyword evidence="3" id="KW-1185">Reference proteome</keyword>
<dbReference type="PROSITE" id="PS51707">
    <property type="entry name" value="CYTH"/>
    <property type="match status" value="1"/>
</dbReference>
<dbReference type="InterPro" id="IPR009195">
    <property type="entry name" value="Uncharacterised_YjbK"/>
</dbReference>
<evidence type="ECO:0000313" key="3">
    <source>
        <dbReference type="Proteomes" id="UP001595387"/>
    </source>
</evidence>
<sequence length="190" mass="22148">MAQEIEIEYKNLLTKDEFQRLLARLPFPESGSTQTNHYFETADFDLKEHGSALRIREKGGKYRLTLKEPHADGLLETHDDLTKEEADGWLEGNIIAKPHVAGQLKEKGIRHEDLKYCGSLATNRREIEYEGVLLVLDHSTYNRREDYELELEAPSKELGTARFEQLLKEHQIKRRNTPNKIQRFFESLNP</sequence>
<protein>
    <submittedName>
        <fullName evidence="2">CYTH domain-containing protein</fullName>
    </submittedName>
</protein>
<reference evidence="3" key="1">
    <citation type="journal article" date="2019" name="Int. J. Syst. Evol. Microbiol.">
        <title>The Global Catalogue of Microorganisms (GCM) 10K type strain sequencing project: providing services to taxonomists for standard genome sequencing and annotation.</title>
        <authorList>
            <consortium name="The Broad Institute Genomics Platform"/>
            <consortium name="The Broad Institute Genome Sequencing Center for Infectious Disease"/>
            <person name="Wu L."/>
            <person name="Ma J."/>
        </authorList>
    </citation>
    <scope>NUCLEOTIDE SEQUENCE [LARGE SCALE GENOMIC DNA]</scope>
    <source>
        <strain evidence="3">KCTC 13193</strain>
    </source>
</reference>
<name>A0ABV7AAK1_9BACI</name>
<organism evidence="2 3">
    <name type="scientific">Virgibacillus sediminis</name>
    <dbReference type="NCBI Taxonomy" id="202260"/>
    <lineage>
        <taxon>Bacteria</taxon>
        <taxon>Bacillati</taxon>
        <taxon>Bacillota</taxon>
        <taxon>Bacilli</taxon>
        <taxon>Bacillales</taxon>
        <taxon>Bacillaceae</taxon>
        <taxon>Virgibacillus</taxon>
    </lineage>
</organism>
<dbReference type="SUPFAM" id="SSF55154">
    <property type="entry name" value="CYTH-like phosphatases"/>
    <property type="match status" value="1"/>
</dbReference>
<dbReference type="PIRSF" id="PIRSF012526">
    <property type="entry name" value="CYTH_UCP012526"/>
    <property type="match status" value="1"/>
</dbReference>
<dbReference type="RefSeq" id="WP_390307877.1">
    <property type="nucleotide sequence ID" value="NZ_JBHRRZ010000039.1"/>
</dbReference>
<dbReference type="SMART" id="SM01118">
    <property type="entry name" value="CYTH"/>
    <property type="match status" value="1"/>
</dbReference>
<dbReference type="InterPro" id="IPR023577">
    <property type="entry name" value="CYTH_domain"/>
</dbReference>
<accession>A0ABV7AAK1</accession>
<comment type="caution">
    <text evidence="2">The sequence shown here is derived from an EMBL/GenBank/DDBJ whole genome shotgun (WGS) entry which is preliminary data.</text>
</comment>
<evidence type="ECO:0000313" key="2">
    <source>
        <dbReference type="EMBL" id="MFC2949913.1"/>
    </source>
</evidence>
<dbReference type="Proteomes" id="UP001595387">
    <property type="component" value="Unassembled WGS sequence"/>
</dbReference>